<evidence type="ECO:0000313" key="3">
    <source>
        <dbReference type="EMBL" id="GEQ00473.1"/>
    </source>
</evidence>
<keyword evidence="6" id="KW-1185">Reference proteome</keyword>
<dbReference type="NCBIfam" id="NF033788">
    <property type="entry name" value="HTH_metalloreg"/>
    <property type="match status" value="1"/>
</dbReference>
<evidence type="ECO:0000259" key="2">
    <source>
        <dbReference type="PROSITE" id="PS50987"/>
    </source>
</evidence>
<dbReference type="GO" id="GO:0003700">
    <property type="term" value="F:DNA-binding transcription factor activity"/>
    <property type="evidence" value="ECO:0007669"/>
    <property type="project" value="InterPro"/>
</dbReference>
<dbReference type="AlphaFoldDB" id="A0A380BV60"/>
<organism evidence="4 5">
    <name type="scientific">Staphylococcus arlettae</name>
    <dbReference type="NCBI Taxonomy" id="29378"/>
    <lineage>
        <taxon>Bacteria</taxon>
        <taxon>Bacillati</taxon>
        <taxon>Bacillota</taxon>
        <taxon>Bacilli</taxon>
        <taxon>Bacillales</taxon>
        <taxon>Staphylococcaceae</taxon>
        <taxon>Staphylococcus</taxon>
    </lineage>
</organism>
<accession>A0A380BV60</accession>
<dbReference type="Gene3D" id="1.10.10.10">
    <property type="entry name" value="Winged helix-like DNA-binding domain superfamily/Winged helix DNA-binding domain"/>
    <property type="match status" value="1"/>
</dbReference>
<dbReference type="EMBL" id="UGZE01000001">
    <property type="protein sequence ID" value="SUJ07317.1"/>
    <property type="molecule type" value="Genomic_DNA"/>
</dbReference>
<protein>
    <submittedName>
        <fullName evidence="4">ArsR family transcription regulator</fullName>
    </submittedName>
    <submittedName>
        <fullName evidence="3">Transcriptional regulator</fullName>
    </submittedName>
</protein>
<dbReference type="EMBL" id="BKAV01000015">
    <property type="protein sequence ID" value="GEQ00473.1"/>
    <property type="molecule type" value="Genomic_DNA"/>
</dbReference>
<dbReference type="PANTHER" id="PTHR38600">
    <property type="entry name" value="TRANSCRIPTIONAL REGULATORY PROTEIN"/>
    <property type="match status" value="1"/>
</dbReference>
<dbReference type="PROSITE" id="PS50987">
    <property type="entry name" value="HTH_ARSR_2"/>
    <property type="match status" value="1"/>
</dbReference>
<dbReference type="InterPro" id="IPR011991">
    <property type="entry name" value="ArsR-like_HTH"/>
</dbReference>
<dbReference type="STRING" id="1212545.SARL_09877"/>
<dbReference type="SUPFAM" id="SSF46785">
    <property type="entry name" value="Winged helix' DNA-binding domain"/>
    <property type="match status" value="1"/>
</dbReference>
<evidence type="ECO:0000313" key="6">
    <source>
        <dbReference type="Proteomes" id="UP000321598"/>
    </source>
</evidence>
<reference evidence="4 5" key="1">
    <citation type="submission" date="2018-06" db="EMBL/GenBank/DDBJ databases">
        <authorList>
            <consortium name="Pathogen Informatics"/>
            <person name="Doyle S."/>
        </authorList>
    </citation>
    <scope>NUCLEOTIDE SEQUENCE [LARGE SCALE GENOMIC DNA]</scope>
    <source>
        <strain evidence="4 5">NCTC12413</strain>
    </source>
</reference>
<dbReference type="RefSeq" id="WP_103388325.1">
    <property type="nucleotide sequence ID" value="NZ_BKAV01000015.1"/>
</dbReference>
<keyword evidence="1" id="KW-0238">DNA-binding</keyword>
<reference evidence="3 6" key="2">
    <citation type="submission" date="2019-07" db="EMBL/GenBank/DDBJ databases">
        <title>Whole genome shotgun sequence of Staphylococcus arlettae NBRC 109765.</title>
        <authorList>
            <person name="Hosoyama A."/>
            <person name="Uohara A."/>
            <person name="Ohji S."/>
            <person name="Ichikawa N."/>
        </authorList>
    </citation>
    <scope>NUCLEOTIDE SEQUENCE [LARGE SCALE GENOMIC DNA]</scope>
    <source>
        <strain evidence="3 6">NBRC 109765</strain>
    </source>
</reference>
<sequence>MQSVQPKHDVFHAIADQHRRKILMLLANDERSITSITDEFSISRTAVNKHLTILYESNLVTKKTSGRETRYKTHAQELKKVSDWLQYFDVYWDNKLENLKNYVNDN</sequence>
<gene>
    <name evidence="4" type="primary">arsR_3</name>
    <name evidence="4" type="ORF">NCTC12413_00129</name>
    <name evidence="3" type="ORF">SAR03_15100</name>
</gene>
<dbReference type="CDD" id="cd00090">
    <property type="entry name" value="HTH_ARSR"/>
    <property type="match status" value="1"/>
</dbReference>
<evidence type="ECO:0000313" key="4">
    <source>
        <dbReference type="EMBL" id="SUJ07317.1"/>
    </source>
</evidence>
<proteinExistence type="predicted"/>
<evidence type="ECO:0000256" key="1">
    <source>
        <dbReference type="ARBA" id="ARBA00023125"/>
    </source>
</evidence>
<dbReference type="PRINTS" id="PR00778">
    <property type="entry name" value="HTHARSR"/>
</dbReference>
<dbReference type="InterPro" id="IPR001845">
    <property type="entry name" value="HTH_ArsR_DNA-bd_dom"/>
</dbReference>
<dbReference type="InterPro" id="IPR036388">
    <property type="entry name" value="WH-like_DNA-bd_sf"/>
</dbReference>
<dbReference type="Pfam" id="PF01022">
    <property type="entry name" value="HTH_5"/>
    <property type="match status" value="1"/>
</dbReference>
<dbReference type="InterPro" id="IPR036390">
    <property type="entry name" value="WH_DNA-bd_sf"/>
</dbReference>
<dbReference type="OrthoDB" id="9799175at2"/>
<dbReference type="SMART" id="SM00418">
    <property type="entry name" value="HTH_ARSR"/>
    <property type="match status" value="1"/>
</dbReference>
<dbReference type="Proteomes" id="UP000321598">
    <property type="component" value="Unassembled WGS sequence"/>
</dbReference>
<evidence type="ECO:0000313" key="5">
    <source>
        <dbReference type="Proteomes" id="UP000254956"/>
    </source>
</evidence>
<dbReference type="PANTHER" id="PTHR38600:SF2">
    <property type="entry name" value="SLL0088 PROTEIN"/>
    <property type="match status" value="1"/>
</dbReference>
<name>A0A380BV60_9STAP</name>
<dbReference type="Proteomes" id="UP000254956">
    <property type="component" value="Unassembled WGS sequence"/>
</dbReference>
<dbReference type="GO" id="GO:0003677">
    <property type="term" value="F:DNA binding"/>
    <property type="evidence" value="ECO:0007669"/>
    <property type="project" value="UniProtKB-KW"/>
</dbReference>
<feature type="domain" description="HTH arsR-type" evidence="2">
    <location>
        <begin position="1"/>
        <end position="93"/>
    </location>
</feature>